<dbReference type="EMBL" id="PKSM01000190">
    <property type="protein sequence ID" value="POW03956.1"/>
    <property type="molecule type" value="Genomic_DNA"/>
</dbReference>
<feature type="region of interest" description="Disordered" evidence="1">
    <location>
        <begin position="1"/>
        <end position="24"/>
    </location>
</feature>
<reference evidence="3" key="3">
    <citation type="journal article" date="2018" name="Mol. Plant Microbe Interact.">
        <title>Genome sequence resources for the wheat stripe rust pathogen (Puccinia striiformis f. sp. tritici) and the barley stripe rust pathogen (Puccinia striiformis f. sp. hordei).</title>
        <authorList>
            <person name="Xia C."/>
            <person name="Wang M."/>
            <person name="Yin C."/>
            <person name="Cornejo O.E."/>
            <person name="Hulbert S.H."/>
            <person name="Chen X."/>
        </authorList>
    </citation>
    <scope>NUCLEOTIDE SEQUENCE [LARGE SCALE GENOMIC DNA]</scope>
    <source>
        <strain evidence="3">93TX-2</strain>
    </source>
</reference>
<evidence type="ECO:0000256" key="1">
    <source>
        <dbReference type="SAM" id="MobiDB-lite"/>
    </source>
</evidence>
<protein>
    <submittedName>
        <fullName evidence="2">Uncharacterized protein</fullName>
    </submittedName>
</protein>
<dbReference type="Proteomes" id="UP000238274">
    <property type="component" value="Unassembled WGS sequence"/>
</dbReference>
<dbReference type="VEuPathDB" id="FungiDB:PSHT_11427"/>
<name>A0A2S4V343_9BASI</name>
<proteinExistence type="predicted"/>
<reference evidence="2 3" key="1">
    <citation type="submission" date="2017-12" db="EMBL/GenBank/DDBJ databases">
        <title>Gene loss provides genomic basis for host adaptation in cereal stripe rust fungi.</title>
        <authorList>
            <person name="Xia C."/>
        </authorList>
    </citation>
    <scope>NUCLEOTIDE SEQUENCE [LARGE SCALE GENOMIC DNA]</scope>
    <source>
        <strain evidence="2 3">93TX-2</strain>
    </source>
</reference>
<keyword evidence="3" id="KW-1185">Reference proteome</keyword>
<dbReference type="OrthoDB" id="2502755at2759"/>
<evidence type="ECO:0000313" key="2">
    <source>
        <dbReference type="EMBL" id="POW03956.1"/>
    </source>
</evidence>
<gene>
    <name evidence="2" type="ORF">PSHT_11427</name>
</gene>
<evidence type="ECO:0000313" key="3">
    <source>
        <dbReference type="Proteomes" id="UP000238274"/>
    </source>
</evidence>
<dbReference type="AlphaFoldDB" id="A0A2S4V343"/>
<comment type="caution">
    <text evidence="2">The sequence shown here is derived from an EMBL/GenBank/DDBJ whole genome shotgun (WGS) entry which is preliminary data.</text>
</comment>
<accession>A0A2S4V343</accession>
<feature type="non-terminal residue" evidence="2">
    <location>
        <position position="182"/>
    </location>
</feature>
<organism evidence="2 3">
    <name type="scientific">Puccinia striiformis</name>
    <dbReference type="NCBI Taxonomy" id="27350"/>
    <lineage>
        <taxon>Eukaryota</taxon>
        <taxon>Fungi</taxon>
        <taxon>Dikarya</taxon>
        <taxon>Basidiomycota</taxon>
        <taxon>Pucciniomycotina</taxon>
        <taxon>Pucciniomycetes</taxon>
        <taxon>Pucciniales</taxon>
        <taxon>Pucciniaceae</taxon>
        <taxon>Puccinia</taxon>
    </lineage>
</organism>
<dbReference type="VEuPathDB" id="FungiDB:PSTT_03757"/>
<reference evidence="3" key="2">
    <citation type="journal article" date="2018" name="BMC Genomics">
        <title>Genomic insights into host adaptation between the wheat stripe rust pathogen (Puccinia striiformis f. sp. tritici) and the barley stripe rust pathogen (Puccinia striiformis f. sp. hordei).</title>
        <authorList>
            <person name="Xia C."/>
            <person name="Wang M."/>
            <person name="Yin C."/>
            <person name="Cornejo O.E."/>
            <person name="Hulbert S.H."/>
            <person name="Chen X."/>
        </authorList>
    </citation>
    <scope>NUCLEOTIDE SEQUENCE [LARGE SCALE GENOMIC DNA]</scope>
    <source>
        <strain evidence="3">93TX-2</strain>
    </source>
</reference>
<sequence>MEEAADIAEGHHGTSGGNETRDVTENSMRIQELKEEIEHQTQMGMSEQRAKQLTASHIAALDKVGLARISSPFHQHPLWPQDTGHTESRTCVLWSIQLRTPSINIQKYNTCKVCLQHDDSVLVSAIVTTALRAHPKHHQGGKVSMKSHIKESSSKSLDRCIASIEGKTLSEVFERFGLSSSD</sequence>